<name>A0A6A0AK48_HAELA</name>
<proteinExistence type="predicted"/>
<dbReference type="AlphaFoldDB" id="A0A6A0AK48"/>
<organism evidence="1 2">
    <name type="scientific">Haematococcus lacustris</name>
    <name type="common">Green alga</name>
    <name type="synonym">Haematococcus pluvialis</name>
    <dbReference type="NCBI Taxonomy" id="44745"/>
    <lineage>
        <taxon>Eukaryota</taxon>
        <taxon>Viridiplantae</taxon>
        <taxon>Chlorophyta</taxon>
        <taxon>core chlorophytes</taxon>
        <taxon>Chlorophyceae</taxon>
        <taxon>CS clade</taxon>
        <taxon>Chlamydomonadales</taxon>
        <taxon>Haematococcaceae</taxon>
        <taxon>Haematococcus</taxon>
    </lineage>
</organism>
<protein>
    <submittedName>
        <fullName evidence="1">Uncharacterized protein</fullName>
    </submittedName>
</protein>
<dbReference type="EMBL" id="BLLF01006897">
    <property type="protein sequence ID" value="GFH32633.1"/>
    <property type="molecule type" value="Genomic_DNA"/>
</dbReference>
<dbReference type="Proteomes" id="UP000485058">
    <property type="component" value="Unassembled WGS sequence"/>
</dbReference>
<evidence type="ECO:0000313" key="2">
    <source>
        <dbReference type="Proteomes" id="UP000485058"/>
    </source>
</evidence>
<comment type="caution">
    <text evidence="1">The sequence shown here is derived from an EMBL/GenBank/DDBJ whole genome shotgun (WGS) entry which is preliminary data.</text>
</comment>
<reference evidence="1 2" key="1">
    <citation type="submission" date="2020-02" db="EMBL/GenBank/DDBJ databases">
        <title>Draft genome sequence of Haematococcus lacustris strain NIES-144.</title>
        <authorList>
            <person name="Morimoto D."/>
            <person name="Nakagawa S."/>
            <person name="Yoshida T."/>
            <person name="Sawayama S."/>
        </authorList>
    </citation>
    <scope>NUCLEOTIDE SEQUENCE [LARGE SCALE GENOMIC DNA]</scope>
    <source>
        <strain evidence="1 2">NIES-144</strain>
    </source>
</reference>
<accession>A0A6A0AK48</accession>
<sequence length="33" mass="3469">MCLFDDLAHADFESESAFNLTEASLLKAAGPGP</sequence>
<keyword evidence="2" id="KW-1185">Reference proteome</keyword>
<evidence type="ECO:0000313" key="1">
    <source>
        <dbReference type="EMBL" id="GFH32633.1"/>
    </source>
</evidence>
<gene>
    <name evidence="1" type="ORF">HaLaN_31881</name>
</gene>